<keyword evidence="4" id="KW-0378">Hydrolase</keyword>
<sequence length="643" mass="73294">MHRSRRDGGRSASFRQTILSLSVLELAGAMRNLFRFLFVLVFAYSFVFSCQQEGEGSNSWVSQFTQAPVAAYFSYPGRYVPIAQKRNVTEKLLSLVESSKHSILLYAYSFDHPELELRILEAIKRGVHFRMIGDREKIYPKSFHTHLSYWGGSGLQHTKVLIIDSKTVFLGTGNFTSYGLERDHNGYIVFDLDATEVDSFLQFLEERYALGFWKKGEFIFRNSPSEGRMIQFQLLNEVQKSSSEIRFLIFDHYDPVLTSAFYEASKKKTLIFGIYDRPVDPEGLLIANSGNIEIREDGNEDKLDSEEFSKGGLLHHKTMIIDRSVLLTGSYNYSASARDSNREIFIKTESPVLTIPFLQEWQRIYASSNGISGTSVLLPSEKSWTFGTDAFGDYLCRNQTGIEEVFVRTGIYWFQWVLFFRFSDEELCKYGNQFETISSSPYGGKLEFSKQHLSAFSFTLLNRKGELLFQNSKTLLESQFEETLSKPFVFLRPDHVIQNDSTLVWSSTSAAKVQKFLGDQGIRKAWLLARGKNPLSVNANRIGNVWEIDAAFPDNGAILFFETSRVTIVFCAGQLGNSPEWANRMLLAANDWSRTDRNIISEVSSLEENGFLAKGMLEAADQTFFSESGKWPTRAANFCRSYQ</sequence>
<dbReference type="PROSITE" id="PS50035">
    <property type="entry name" value="PLD"/>
    <property type="match status" value="2"/>
</dbReference>
<evidence type="ECO:0000313" key="11">
    <source>
        <dbReference type="Proteomes" id="UP000231990"/>
    </source>
</evidence>
<dbReference type="GO" id="GO:0016042">
    <property type="term" value="P:lipid catabolic process"/>
    <property type="evidence" value="ECO:0007669"/>
    <property type="project" value="UniProtKB-KW"/>
</dbReference>
<dbReference type="Proteomes" id="UP000231990">
    <property type="component" value="Unassembled WGS sequence"/>
</dbReference>
<dbReference type="Pfam" id="PF13091">
    <property type="entry name" value="PLDc_2"/>
    <property type="match status" value="2"/>
</dbReference>
<dbReference type="InterPro" id="IPR025202">
    <property type="entry name" value="PLD-like_dom"/>
</dbReference>
<feature type="domain" description="PLD phosphodiesterase" evidence="7">
    <location>
        <begin position="152"/>
        <end position="179"/>
    </location>
</feature>
<protein>
    <recommendedName>
        <fullName evidence="3">phospholipase D</fullName>
        <ecNumber evidence="3">3.1.4.4</ecNumber>
    </recommendedName>
</protein>
<keyword evidence="6" id="KW-0443">Lipid metabolism</keyword>
<comment type="catalytic activity">
    <reaction evidence="1">
        <text>a 1,2-diacyl-sn-glycero-3-phosphocholine + H2O = a 1,2-diacyl-sn-glycero-3-phosphate + choline + H(+)</text>
        <dbReference type="Rhea" id="RHEA:14445"/>
        <dbReference type="ChEBI" id="CHEBI:15354"/>
        <dbReference type="ChEBI" id="CHEBI:15377"/>
        <dbReference type="ChEBI" id="CHEBI:15378"/>
        <dbReference type="ChEBI" id="CHEBI:57643"/>
        <dbReference type="ChEBI" id="CHEBI:58608"/>
        <dbReference type="EC" id="3.1.4.4"/>
    </reaction>
</comment>
<comment type="similarity">
    <text evidence="2">Belongs to the phospholipase D family.</text>
</comment>
<dbReference type="Proteomes" id="UP000231962">
    <property type="component" value="Unassembled WGS sequence"/>
</dbReference>
<evidence type="ECO:0000256" key="4">
    <source>
        <dbReference type="ARBA" id="ARBA00022801"/>
    </source>
</evidence>
<dbReference type="SMART" id="SM00155">
    <property type="entry name" value="PLDc"/>
    <property type="match status" value="2"/>
</dbReference>
<evidence type="ECO:0000313" key="10">
    <source>
        <dbReference type="Proteomes" id="UP000231962"/>
    </source>
</evidence>
<dbReference type="GO" id="GO:0016891">
    <property type="term" value="F:RNA endonuclease activity producing 5'-phosphomonoesters, hydrolytic mechanism"/>
    <property type="evidence" value="ECO:0007669"/>
    <property type="project" value="TreeGrafter"/>
</dbReference>
<evidence type="ECO:0000259" key="7">
    <source>
        <dbReference type="PROSITE" id="PS50035"/>
    </source>
</evidence>
<dbReference type="OrthoDB" id="368121at2"/>
<dbReference type="EMBL" id="NPDZ01000011">
    <property type="protein sequence ID" value="PJZ72267.1"/>
    <property type="molecule type" value="Genomic_DNA"/>
</dbReference>
<accession>A0A2M9ZJN3</accession>
<evidence type="ECO:0000256" key="1">
    <source>
        <dbReference type="ARBA" id="ARBA00000798"/>
    </source>
</evidence>
<evidence type="ECO:0000256" key="5">
    <source>
        <dbReference type="ARBA" id="ARBA00022963"/>
    </source>
</evidence>
<comment type="caution">
    <text evidence="9">The sequence shown here is derived from an EMBL/GenBank/DDBJ whole genome shotgun (WGS) entry which is preliminary data.</text>
</comment>
<dbReference type="PANTHER" id="PTHR43856">
    <property type="entry name" value="CARDIOLIPIN HYDROLASE"/>
    <property type="match status" value="1"/>
</dbReference>
<keyword evidence="5" id="KW-0442">Lipid degradation</keyword>
<feature type="domain" description="PLD phosphodiesterase" evidence="7">
    <location>
        <begin position="310"/>
        <end position="337"/>
    </location>
</feature>
<keyword evidence="10" id="KW-1185">Reference proteome</keyword>
<dbReference type="PANTHER" id="PTHR43856:SF1">
    <property type="entry name" value="MITOCHONDRIAL CARDIOLIPIN HYDROLASE"/>
    <property type="match status" value="1"/>
</dbReference>
<dbReference type="SUPFAM" id="SSF56024">
    <property type="entry name" value="Phospholipase D/nuclease"/>
    <property type="match status" value="2"/>
</dbReference>
<dbReference type="GO" id="GO:0004630">
    <property type="term" value="F:phospholipase D activity"/>
    <property type="evidence" value="ECO:0007669"/>
    <property type="project" value="UniProtKB-EC"/>
</dbReference>
<evidence type="ECO:0000256" key="6">
    <source>
        <dbReference type="ARBA" id="ARBA00023098"/>
    </source>
</evidence>
<evidence type="ECO:0000256" key="3">
    <source>
        <dbReference type="ARBA" id="ARBA00012027"/>
    </source>
</evidence>
<dbReference type="EC" id="3.1.4.4" evidence="3"/>
<organism evidence="9 11">
    <name type="scientific">Leptospira perolatii</name>
    <dbReference type="NCBI Taxonomy" id="2023191"/>
    <lineage>
        <taxon>Bacteria</taxon>
        <taxon>Pseudomonadati</taxon>
        <taxon>Spirochaetota</taxon>
        <taxon>Spirochaetia</taxon>
        <taxon>Leptospirales</taxon>
        <taxon>Leptospiraceae</taxon>
        <taxon>Leptospira</taxon>
    </lineage>
</organism>
<dbReference type="InterPro" id="IPR001736">
    <property type="entry name" value="PLipase_D/transphosphatidylase"/>
</dbReference>
<dbReference type="InterPro" id="IPR051406">
    <property type="entry name" value="PLD_domain"/>
</dbReference>
<evidence type="ECO:0000313" key="8">
    <source>
        <dbReference type="EMBL" id="PJZ69442.1"/>
    </source>
</evidence>
<evidence type="ECO:0000313" key="9">
    <source>
        <dbReference type="EMBL" id="PJZ72267.1"/>
    </source>
</evidence>
<dbReference type="Gene3D" id="3.30.870.10">
    <property type="entry name" value="Endonuclease Chain A"/>
    <property type="match status" value="2"/>
</dbReference>
<proteinExistence type="inferred from homology"/>
<evidence type="ECO:0000256" key="2">
    <source>
        <dbReference type="ARBA" id="ARBA00008664"/>
    </source>
</evidence>
<reference evidence="10 11" key="1">
    <citation type="submission" date="2017-07" db="EMBL/GenBank/DDBJ databases">
        <title>Leptospira spp. isolated from tropical soils.</title>
        <authorList>
            <person name="Thibeaux R."/>
            <person name="Iraola G."/>
            <person name="Ferres I."/>
            <person name="Bierque E."/>
            <person name="Girault D."/>
            <person name="Soupe-Gilbert M.-E."/>
            <person name="Picardeau M."/>
            <person name="Goarant C."/>
        </authorList>
    </citation>
    <scope>NUCLEOTIDE SEQUENCE [LARGE SCALE GENOMIC DNA]</scope>
    <source>
        <strain evidence="9 11">FH1-B-B1</strain>
        <strain evidence="8 10">FH1-B-C1</strain>
    </source>
</reference>
<dbReference type="AlphaFoldDB" id="A0A2M9ZJN3"/>
<dbReference type="EMBL" id="NPDY01000009">
    <property type="protein sequence ID" value="PJZ69442.1"/>
    <property type="molecule type" value="Genomic_DNA"/>
</dbReference>
<gene>
    <name evidence="8" type="ORF">CH360_10530</name>
    <name evidence="9" type="ORF">CH373_15190</name>
</gene>
<dbReference type="GO" id="GO:0006793">
    <property type="term" value="P:phosphorus metabolic process"/>
    <property type="evidence" value="ECO:0007669"/>
    <property type="project" value="UniProtKB-ARBA"/>
</dbReference>
<name>A0A2M9ZJN3_9LEPT</name>